<dbReference type="SMART" id="SM00212">
    <property type="entry name" value="UBCc"/>
    <property type="match status" value="1"/>
</dbReference>
<organism evidence="5 6">
    <name type="scientific">Thyridium curvatum</name>
    <dbReference type="NCBI Taxonomy" id="1093900"/>
    <lineage>
        <taxon>Eukaryota</taxon>
        <taxon>Fungi</taxon>
        <taxon>Dikarya</taxon>
        <taxon>Ascomycota</taxon>
        <taxon>Pezizomycotina</taxon>
        <taxon>Sordariomycetes</taxon>
        <taxon>Sordariomycetidae</taxon>
        <taxon>Thyridiales</taxon>
        <taxon>Thyridiaceae</taxon>
        <taxon>Thyridium</taxon>
    </lineage>
</organism>
<dbReference type="InParanoid" id="A0A507ARW2"/>
<feature type="compositionally biased region" description="Polar residues" evidence="2">
    <location>
        <begin position="47"/>
        <end position="56"/>
    </location>
</feature>
<evidence type="ECO:0000256" key="3">
    <source>
        <dbReference type="SAM" id="Phobius"/>
    </source>
</evidence>
<evidence type="ECO:0000256" key="2">
    <source>
        <dbReference type="SAM" id="MobiDB-lite"/>
    </source>
</evidence>
<gene>
    <name evidence="5" type="ORF">E0L32_011154</name>
</gene>
<dbReference type="AlphaFoldDB" id="A0A507ARW2"/>
<evidence type="ECO:0000259" key="4">
    <source>
        <dbReference type="PROSITE" id="PS50127"/>
    </source>
</evidence>
<feature type="region of interest" description="Disordered" evidence="2">
    <location>
        <begin position="1"/>
        <end position="57"/>
    </location>
</feature>
<feature type="compositionally biased region" description="Polar residues" evidence="2">
    <location>
        <begin position="1"/>
        <end position="11"/>
    </location>
</feature>
<dbReference type="PANTHER" id="PTHR24067">
    <property type="entry name" value="UBIQUITIN-CONJUGATING ENZYME E2"/>
    <property type="match status" value="1"/>
</dbReference>
<accession>A0A507ARW2</accession>
<evidence type="ECO:0000313" key="6">
    <source>
        <dbReference type="Proteomes" id="UP000319257"/>
    </source>
</evidence>
<dbReference type="PROSITE" id="PS50127">
    <property type="entry name" value="UBC_2"/>
    <property type="match status" value="1"/>
</dbReference>
<sequence length="373" mass="39665">MASPKFNTKSPTIRRIRESSVSPPLPAESQALTKLSPLGHTVREAQELSSSPSPDYTATPLETDLFEWHFTLRGPPNSPYADGIYHGRIVLPPSYPLRPPSFRFLTPSGRFEANREICLSISGHHEETWQPAWGVRTALVALRSFMETDPKGQVGGLDATDAVRRRLAAESAAWACPTCAAGRTNADVMRQCKDDYEAAAAAAAAATGSGNNKEGGPGDEVVVPAELRLGFRDEMEAAAAAAAAAASKTEASGGGGKGPAAEDAESAELAEGFVQTVAPPRAEQRPRDQQPRTPQPHAPAVAAAPRPQPTRTIPLPNPQPPVLAQAQAQLQQQQQQQVHRNSSAAEAVPLWVDRAIVIIAVLLIAMLIRTFAA</sequence>
<dbReference type="FunFam" id="3.10.110.10:FF:000093">
    <property type="entry name" value="Ubiquitin conjugating enzyme (UbcF), putative"/>
    <property type="match status" value="1"/>
</dbReference>
<keyword evidence="3" id="KW-0812">Transmembrane</keyword>
<dbReference type="Proteomes" id="UP000319257">
    <property type="component" value="Unassembled WGS sequence"/>
</dbReference>
<evidence type="ECO:0000256" key="1">
    <source>
        <dbReference type="ARBA" id="ARBA00022786"/>
    </source>
</evidence>
<dbReference type="RefSeq" id="XP_030988641.1">
    <property type="nucleotide sequence ID" value="XM_031133852.1"/>
</dbReference>
<feature type="domain" description="UBC core" evidence="4">
    <location>
        <begin position="36"/>
        <end position="184"/>
    </location>
</feature>
<proteinExistence type="predicted"/>
<dbReference type="STRING" id="1093900.A0A507ARW2"/>
<name>A0A507ARW2_9PEZI</name>
<dbReference type="InterPro" id="IPR000608">
    <property type="entry name" value="UBC"/>
</dbReference>
<dbReference type="CDD" id="cd23799">
    <property type="entry name" value="UBCc_UBE2J"/>
    <property type="match status" value="1"/>
</dbReference>
<keyword evidence="6" id="KW-1185">Reference proteome</keyword>
<protein>
    <recommendedName>
        <fullName evidence="4">UBC core domain-containing protein</fullName>
    </recommendedName>
</protein>
<feature type="compositionally biased region" description="Low complexity" evidence="2">
    <location>
        <begin position="298"/>
        <end position="314"/>
    </location>
</feature>
<feature type="region of interest" description="Disordered" evidence="2">
    <location>
        <begin position="277"/>
        <end position="321"/>
    </location>
</feature>
<feature type="region of interest" description="Disordered" evidence="2">
    <location>
        <begin position="248"/>
        <end position="267"/>
    </location>
</feature>
<keyword evidence="3" id="KW-0472">Membrane</keyword>
<feature type="transmembrane region" description="Helical" evidence="3">
    <location>
        <begin position="351"/>
        <end position="372"/>
    </location>
</feature>
<dbReference type="GeneID" id="41978601"/>
<dbReference type="InterPro" id="IPR016135">
    <property type="entry name" value="UBQ-conjugating_enzyme/RWD"/>
</dbReference>
<evidence type="ECO:0000313" key="5">
    <source>
        <dbReference type="EMBL" id="TPX06930.1"/>
    </source>
</evidence>
<dbReference type="Pfam" id="PF00179">
    <property type="entry name" value="UQ_con"/>
    <property type="match status" value="1"/>
</dbReference>
<dbReference type="Gene3D" id="3.10.110.10">
    <property type="entry name" value="Ubiquitin Conjugating Enzyme"/>
    <property type="match status" value="1"/>
</dbReference>
<dbReference type="InterPro" id="IPR050113">
    <property type="entry name" value="Ub_conjugating_enzyme"/>
</dbReference>
<dbReference type="EMBL" id="SKBQ01000099">
    <property type="protein sequence ID" value="TPX06930.1"/>
    <property type="molecule type" value="Genomic_DNA"/>
</dbReference>
<dbReference type="OrthoDB" id="1158011at2759"/>
<dbReference type="SUPFAM" id="SSF54495">
    <property type="entry name" value="UBC-like"/>
    <property type="match status" value="1"/>
</dbReference>
<reference evidence="5 6" key="1">
    <citation type="submission" date="2019-06" db="EMBL/GenBank/DDBJ databases">
        <title>Draft genome sequence of the filamentous fungus Phialemoniopsis curvata isolated from diesel fuel.</title>
        <authorList>
            <person name="Varaljay V.A."/>
            <person name="Lyon W.J."/>
            <person name="Crouch A.L."/>
            <person name="Drake C.E."/>
            <person name="Hollomon J.M."/>
            <person name="Nadeau L.J."/>
            <person name="Nunn H.S."/>
            <person name="Stevenson B.S."/>
            <person name="Bojanowski C.L."/>
            <person name="Crookes-Goodson W.J."/>
        </authorList>
    </citation>
    <scope>NUCLEOTIDE SEQUENCE [LARGE SCALE GENOMIC DNA]</scope>
    <source>
        <strain evidence="5 6">D216</strain>
    </source>
</reference>
<comment type="caution">
    <text evidence="5">The sequence shown here is derived from an EMBL/GenBank/DDBJ whole genome shotgun (WGS) entry which is preliminary data.</text>
</comment>
<keyword evidence="1" id="KW-0833">Ubl conjugation pathway</keyword>
<keyword evidence="3" id="KW-1133">Transmembrane helix</keyword>